<keyword evidence="2" id="KW-0732">Signal</keyword>
<evidence type="ECO:0000256" key="2">
    <source>
        <dbReference type="SAM" id="SignalP"/>
    </source>
</evidence>
<dbReference type="CDD" id="cd01837">
    <property type="entry name" value="SGNH_plant_lipase_like"/>
    <property type="match status" value="1"/>
</dbReference>
<dbReference type="InterPro" id="IPR036514">
    <property type="entry name" value="SGNH_hydro_sf"/>
</dbReference>
<keyword evidence="4" id="KW-1185">Reference proteome</keyword>
<dbReference type="AlphaFoldDB" id="A0A835DGI1"/>
<gene>
    <name evidence="3" type="ORF">HHK36_010639</name>
</gene>
<dbReference type="InterPro" id="IPR035669">
    <property type="entry name" value="SGNH_plant_lipase-like"/>
</dbReference>
<feature type="chain" id="PRO_5033047664" evidence="2">
    <location>
        <begin position="26"/>
        <end position="356"/>
    </location>
</feature>
<sequence length="356" mass="39913">MAPTFLLFILLVHLCSITIMKTCNASVPAKFPAVLIFGDSTVDTGNNNFIPSLFRGNHYPYGREFPHHTPTGRFSNGRLVPDLLASALGIKEFVPPFLDPHLSNKELLTGVSFASAGSGLDDITGTSGGVIPVMRQPHYFRMHIERLKWIVGEQEAKKIISGALVLISAGTNDFIFNYYDIPTRRYQFTMGGYQKFLQQRLRQLVKELYDLGCRIFVIPGLAPMGCVPLQMTAKFKYPMARTCVHDENSDARAYNSKLEKLILKMEASLPGSKIVYSNLYDPVMDMINHPQNYGFVETKKGCCGTGFMETGPLCNYLTPTCDNSSQYLFWDSVHPGELTYRHVAENLLKEILSKIE</sequence>
<name>A0A835DGI1_TETSI</name>
<dbReference type="Proteomes" id="UP000655225">
    <property type="component" value="Unassembled WGS sequence"/>
</dbReference>
<evidence type="ECO:0000256" key="1">
    <source>
        <dbReference type="ARBA" id="ARBA00008668"/>
    </source>
</evidence>
<dbReference type="OMA" id="YERISWI"/>
<dbReference type="FunFam" id="3.40.50.1110:FF:000003">
    <property type="entry name" value="GDSL esterase/lipase APG"/>
    <property type="match status" value="1"/>
</dbReference>
<comment type="caution">
    <text evidence="3">The sequence shown here is derived from an EMBL/GenBank/DDBJ whole genome shotgun (WGS) entry which is preliminary data.</text>
</comment>
<dbReference type="EMBL" id="JABCRI010000007">
    <property type="protein sequence ID" value="KAF8402553.1"/>
    <property type="molecule type" value="Genomic_DNA"/>
</dbReference>
<dbReference type="InterPro" id="IPR050592">
    <property type="entry name" value="GDSL_lipolytic_enzyme"/>
</dbReference>
<evidence type="ECO:0000313" key="4">
    <source>
        <dbReference type="Proteomes" id="UP000655225"/>
    </source>
</evidence>
<dbReference type="Gene3D" id="3.40.50.1110">
    <property type="entry name" value="SGNH hydrolase"/>
    <property type="match status" value="1"/>
</dbReference>
<dbReference type="GO" id="GO:0016788">
    <property type="term" value="F:hydrolase activity, acting on ester bonds"/>
    <property type="evidence" value="ECO:0007669"/>
    <property type="project" value="InterPro"/>
</dbReference>
<accession>A0A835DGI1</accession>
<evidence type="ECO:0000313" key="3">
    <source>
        <dbReference type="EMBL" id="KAF8402553.1"/>
    </source>
</evidence>
<protein>
    <submittedName>
        <fullName evidence="3">Uncharacterized protein</fullName>
    </submittedName>
</protein>
<dbReference type="PANTHER" id="PTHR45642">
    <property type="entry name" value="GDSL ESTERASE/LIPASE EXL3"/>
    <property type="match status" value="1"/>
</dbReference>
<reference evidence="3 4" key="1">
    <citation type="submission" date="2020-04" db="EMBL/GenBank/DDBJ databases">
        <title>Plant Genome Project.</title>
        <authorList>
            <person name="Zhang R.-G."/>
        </authorList>
    </citation>
    <scope>NUCLEOTIDE SEQUENCE [LARGE SCALE GENOMIC DNA]</scope>
    <source>
        <strain evidence="3">YNK0</strain>
        <tissue evidence="3">Leaf</tissue>
    </source>
</reference>
<dbReference type="InterPro" id="IPR001087">
    <property type="entry name" value="GDSL"/>
</dbReference>
<dbReference type="PANTHER" id="PTHR45642:SF30">
    <property type="entry name" value="SGNH HYDROLASE-TYPE ESTERASE DOMAIN-CONTAINING PROTEIN"/>
    <property type="match status" value="1"/>
</dbReference>
<dbReference type="SUPFAM" id="SSF52266">
    <property type="entry name" value="SGNH hydrolase"/>
    <property type="match status" value="1"/>
</dbReference>
<dbReference type="Pfam" id="PF00657">
    <property type="entry name" value="Lipase_GDSL"/>
    <property type="match status" value="1"/>
</dbReference>
<organism evidence="3 4">
    <name type="scientific">Tetracentron sinense</name>
    <name type="common">Spur-leaf</name>
    <dbReference type="NCBI Taxonomy" id="13715"/>
    <lineage>
        <taxon>Eukaryota</taxon>
        <taxon>Viridiplantae</taxon>
        <taxon>Streptophyta</taxon>
        <taxon>Embryophyta</taxon>
        <taxon>Tracheophyta</taxon>
        <taxon>Spermatophyta</taxon>
        <taxon>Magnoliopsida</taxon>
        <taxon>Trochodendrales</taxon>
        <taxon>Trochodendraceae</taxon>
        <taxon>Tetracentron</taxon>
    </lineage>
</organism>
<proteinExistence type="inferred from homology"/>
<comment type="similarity">
    <text evidence="1">Belongs to the 'GDSL' lipolytic enzyme family.</text>
</comment>
<dbReference type="OrthoDB" id="1600564at2759"/>
<feature type="signal peptide" evidence="2">
    <location>
        <begin position="1"/>
        <end position="25"/>
    </location>
</feature>